<evidence type="ECO:0000256" key="1">
    <source>
        <dbReference type="ARBA" id="ARBA00001917"/>
    </source>
</evidence>
<dbReference type="GO" id="GO:0050446">
    <property type="term" value="F:azobenzene reductase (NADP+) activity"/>
    <property type="evidence" value="ECO:0007669"/>
    <property type="project" value="UniProtKB-EC"/>
</dbReference>
<evidence type="ECO:0000313" key="4">
    <source>
        <dbReference type="EMBL" id="STO60660.1"/>
    </source>
</evidence>
<dbReference type="SUPFAM" id="SSF52218">
    <property type="entry name" value="Flavoproteins"/>
    <property type="match status" value="1"/>
</dbReference>
<dbReference type="InterPro" id="IPR029039">
    <property type="entry name" value="Flavoprotein-like_sf"/>
</dbReference>
<dbReference type="Pfam" id="PF03358">
    <property type="entry name" value="FMN_red"/>
    <property type="match status" value="1"/>
</dbReference>
<evidence type="ECO:0000313" key="7">
    <source>
        <dbReference type="Proteomes" id="UP000254496"/>
    </source>
</evidence>
<dbReference type="RefSeq" id="WP_235817214.1">
    <property type="nucleotide sequence ID" value="NZ_MUXZ01000028.1"/>
</dbReference>
<name>A0A377HWJ7_9PAST</name>
<dbReference type="GO" id="GO:0010181">
    <property type="term" value="F:FMN binding"/>
    <property type="evidence" value="ECO:0007669"/>
    <property type="project" value="TreeGrafter"/>
</dbReference>
<dbReference type="GO" id="GO:0005829">
    <property type="term" value="C:cytosol"/>
    <property type="evidence" value="ECO:0007669"/>
    <property type="project" value="TreeGrafter"/>
</dbReference>
<evidence type="ECO:0000313" key="6">
    <source>
        <dbReference type="Proteomes" id="UP000254329"/>
    </source>
</evidence>
<dbReference type="Proteomes" id="UP000254329">
    <property type="component" value="Unassembled WGS sequence"/>
</dbReference>
<dbReference type="Gene3D" id="3.40.50.360">
    <property type="match status" value="1"/>
</dbReference>
<feature type="domain" description="NADPH-dependent FMN reductase-like" evidence="3">
    <location>
        <begin position="2"/>
        <end position="117"/>
    </location>
</feature>
<dbReference type="EC" id="1.7.1.6" evidence="4"/>
<keyword evidence="2" id="KW-0285">Flavoprotein</keyword>
<dbReference type="InterPro" id="IPR005025">
    <property type="entry name" value="FMN_Rdtase-like_dom"/>
</dbReference>
<dbReference type="PANTHER" id="PTHR30543:SF21">
    <property type="entry name" value="NAD(P)H-DEPENDENT FMN REDUCTASE LOT6"/>
    <property type="match status" value="1"/>
</dbReference>
<evidence type="ECO:0000313" key="5">
    <source>
        <dbReference type="EMBL" id="STO68436.1"/>
    </source>
</evidence>
<protein>
    <submittedName>
        <fullName evidence="4">NADPH azoreductase</fullName>
        <ecNumber evidence="4">1.7.1.6</ecNumber>
    </submittedName>
</protein>
<proteinExistence type="predicted"/>
<evidence type="ECO:0000259" key="3">
    <source>
        <dbReference type="Pfam" id="PF03358"/>
    </source>
</evidence>
<dbReference type="EMBL" id="UGHJ01000001">
    <property type="protein sequence ID" value="STO68436.1"/>
    <property type="molecule type" value="Genomic_DNA"/>
</dbReference>
<evidence type="ECO:0000256" key="2">
    <source>
        <dbReference type="ARBA" id="ARBA00022643"/>
    </source>
</evidence>
<keyword evidence="6" id="KW-1185">Reference proteome</keyword>
<gene>
    <name evidence="4" type="primary">azr</name>
    <name evidence="4" type="ORF">NCTC1659_01955</name>
    <name evidence="5" type="ORF">NCTC8540_00931</name>
</gene>
<keyword evidence="2" id="KW-0288">FMN</keyword>
<accession>A0A377HWJ7</accession>
<keyword evidence="4" id="KW-0560">Oxidoreductase</keyword>
<dbReference type="AlphaFoldDB" id="A0A377HWJ7"/>
<dbReference type="PANTHER" id="PTHR30543">
    <property type="entry name" value="CHROMATE REDUCTASE"/>
    <property type="match status" value="1"/>
</dbReference>
<comment type="cofactor">
    <cofactor evidence="1">
        <name>FMN</name>
        <dbReference type="ChEBI" id="CHEBI:58210"/>
    </cofactor>
</comment>
<sequence>MTKIAVVIGSLSQNSLHRHIVNEILKSAPQGVEVEEVQINDLPFYTQDLDSQSIPAYDRVRAQLKSADAVLIASPEHNRSIPAALKNLIDLATRPFGQNVWTGKKVAVITASPGAYG</sequence>
<organism evidence="4 6">
    <name type="scientific">Canicola haemoglobinophilus</name>
    <dbReference type="NCBI Taxonomy" id="733"/>
    <lineage>
        <taxon>Bacteria</taxon>
        <taxon>Pseudomonadati</taxon>
        <taxon>Pseudomonadota</taxon>
        <taxon>Gammaproteobacteria</taxon>
        <taxon>Pasteurellales</taxon>
        <taxon>Pasteurellaceae</taxon>
        <taxon>Canicola</taxon>
    </lineage>
</organism>
<dbReference type="EMBL" id="UGHF01000001">
    <property type="protein sequence ID" value="STO60660.1"/>
    <property type="molecule type" value="Genomic_DNA"/>
</dbReference>
<dbReference type="InterPro" id="IPR050712">
    <property type="entry name" value="NAD(P)H-dep_reductase"/>
</dbReference>
<reference evidence="6 7" key="1">
    <citation type="submission" date="2018-06" db="EMBL/GenBank/DDBJ databases">
        <authorList>
            <consortium name="Pathogen Informatics"/>
            <person name="Doyle S."/>
        </authorList>
    </citation>
    <scope>NUCLEOTIDE SEQUENCE [LARGE SCALE GENOMIC DNA]</scope>
    <source>
        <strain evidence="4 6">NCTC1659</strain>
        <strain evidence="5 7">NCTC8540</strain>
    </source>
</reference>
<dbReference type="Proteomes" id="UP000254496">
    <property type="component" value="Unassembled WGS sequence"/>
</dbReference>